<proteinExistence type="predicted"/>
<feature type="domain" description="Glycosyltransferase 2-like" evidence="1">
    <location>
        <begin position="48"/>
        <end position="154"/>
    </location>
</feature>
<sequence>MPANLQRGINQFILGKSSEGCCHGVTFASLKFSTAAGFLRRKMAKKVSVFILAYNSEDRIERAVKSVLWADEVVVVDSFSEDRTAEIAEELGAKVAQVKFEGFGKLRLAGIEHTSHDWIFSLDSDEECTPEAEKEIREIINSGDPVEAYHTPRRNFFMGQPVRFSGWYPDYRQPQLFQRGKMTYPPEELVHEGYRLDGRLGYMKCDIFQEPFMTLSEIMNK</sequence>
<dbReference type="Gene3D" id="3.90.550.10">
    <property type="entry name" value="Spore Coat Polysaccharide Biosynthesis Protein SpsA, Chain A"/>
    <property type="match status" value="1"/>
</dbReference>
<name>A0A383B3N1_9ZZZZ</name>
<protein>
    <recommendedName>
        <fullName evidence="1">Glycosyltransferase 2-like domain-containing protein</fullName>
    </recommendedName>
</protein>
<dbReference type="CDD" id="cd02511">
    <property type="entry name" value="Beta4Glucosyltransferase"/>
    <property type="match status" value="1"/>
</dbReference>
<organism evidence="2">
    <name type="scientific">marine metagenome</name>
    <dbReference type="NCBI Taxonomy" id="408172"/>
    <lineage>
        <taxon>unclassified sequences</taxon>
        <taxon>metagenomes</taxon>
        <taxon>ecological metagenomes</taxon>
    </lineage>
</organism>
<dbReference type="InterPro" id="IPR001173">
    <property type="entry name" value="Glyco_trans_2-like"/>
</dbReference>
<gene>
    <name evidence="2" type="ORF">METZ01_LOCUS467358</name>
</gene>
<dbReference type="EMBL" id="UINC01197163">
    <property type="protein sequence ID" value="SVE14504.1"/>
    <property type="molecule type" value="Genomic_DNA"/>
</dbReference>
<dbReference type="PANTHER" id="PTHR43630">
    <property type="entry name" value="POLY-BETA-1,6-N-ACETYL-D-GLUCOSAMINE SYNTHASE"/>
    <property type="match status" value="1"/>
</dbReference>
<dbReference type="Pfam" id="PF00535">
    <property type="entry name" value="Glycos_transf_2"/>
    <property type="match status" value="1"/>
</dbReference>
<reference evidence="2" key="1">
    <citation type="submission" date="2018-05" db="EMBL/GenBank/DDBJ databases">
        <authorList>
            <person name="Lanie J.A."/>
            <person name="Ng W.-L."/>
            <person name="Kazmierczak K.M."/>
            <person name="Andrzejewski T.M."/>
            <person name="Davidsen T.M."/>
            <person name="Wayne K.J."/>
            <person name="Tettelin H."/>
            <person name="Glass J.I."/>
            <person name="Rusch D."/>
            <person name="Podicherti R."/>
            <person name="Tsui H.-C.T."/>
            <person name="Winkler M.E."/>
        </authorList>
    </citation>
    <scope>NUCLEOTIDE SEQUENCE</scope>
</reference>
<accession>A0A383B3N1</accession>
<dbReference type="SUPFAM" id="SSF53448">
    <property type="entry name" value="Nucleotide-diphospho-sugar transferases"/>
    <property type="match status" value="1"/>
</dbReference>
<evidence type="ECO:0000313" key="2">
    <source>
        <dbReference type="EMBL" id="SVE14504.1"/>
    </source>
</evidence>
<evidence type="ECO:0000259" key="1">
    <source>
        <dbReference type="Pfam" id="PF00535"/>
    </source>
</evidence>
<dbReference type="PANTHER" id="PTHR43630:SF2">
    <property type="entry name" value="GLYCOSYLTRANSFERASE"/>
    <property type="match status" value="1"/>
</dbReference>
<dbReference type="AlphaFoldDB" id="A0A383B3N1"/>
<feature type="non-terminal residue" evidence="2">
    <location>
        <position position="221"/>
    </location>
</feature>
<dbReference type="InterPro" id="IPR029044">
    <property type="entry name" value="Nucleotide-diphossugar_trans"/>
</dbReference>